<comment type="caution">
    <text evidence="9">The sequence shown here is derived from an EMBL/GenBank/DDBJ whole genome shotgun (WGS) entry which is preliminary data.</text>
</comment>
<feature type="domain" description="RNA polymerase Rpb7-like N-terminal" evidence="7">
    <location>
        <begin position="9"/>
        <end position="64"/>
    </location>
</feature>
<dbReference type="SUPFAM" id="SSF50249">
    <property type="entry name" value="Nucleic acid-binding proteins"/>
    <property type="match status" value="1"/>
</dbReference>
<dbReference type="AlphaFoldDB" id="A0AA39YN17"/>
<dbReference type="InterPro" id="IPR036898">
    <property type="entry name" value="RNA_pol_Rpb7-like_N_sf"/>
</dbReference>
<dbReference type="InterPro" id="IPR013238">
    <property type="entry name" value="RNA_pol_III_Rbc25"/>
</dbReference>
<keyword evidence="5 6" id="KW-0539">Nucleus</keyword>
<dbReference type="EMBL" id="JAULSV010000001">
    <property type="protein sequence ID" value="KAK0655576.1"/>
    <property type="molecule type" value="Genomic_DNA"/>
</dbReference>
<evidence type="ECO:0000313" key="10">
    <source>
        <dbReference type="Proteomes" id="UP001174936"/>
    </source>
</evidence>
<dbReference type="SUPFAM" id="SSF88798">
    <property type="entry name" value="N-terminal, heterodimerisation domain of RBP7 (RpoE)"/>
    <property type="match status" value="1"/>
</dbReference>
<dbReference type="Pfam" id="PF03876">
    <property type="entry name" value="SHS2_Rpb7-N"/>
    <property type="match status" value="1"/>
</dbReference>
<evidence type="ECO:0000259" key="8">
    <source>
        <dbReference type="Pfam" id="PF08292"/>
    </source>
</evidence>
<evidence type="ECO:0000313" key="9">
    <source>
        <dbReference type="EMBL" id="KAK0655576.1"/>
    </source>
</evidence>
<dbReference type="PANTHER" id="PTHR12709">
    <property type="entry name" value="DNA-DIRECTED RNA POLYMERASE II, III"/>
    <property type="match status" value="1"/>
</dbReference>
<comment type="subcellular location">
    <subcellularLocation>
        <location evidence="1 6">Nucleus</location>
    </subcellularLocation>
</comment>
<name>A0AA39YN17_9PEZI</name>
<dbReference type="PANTHER" id="PTHR12709:SF1">
    <property type="entry name" value="DNA-DIRECTED RNA POLYMERASE III SUBUNIT RPC8"/>
    <property type="match status" value="1"/>
</dbReference>
<reference evidence="9" key="1">
    <citation type="submission" date="2023-06" db="EMBL/GenBank/DDBJ databases">
        <title>Genome-scale phylogeny and comparative genomics of the fungal order Sordariales.</title>
        <authorList>
            <consortium name="Lawrence Berkeley National Laboratory"/>
            <person name="Hensen N."/>
            <person name="Bonometti L."/>
            <person name="Westerberg I."/>
            <person name="Brannstrom I.O."/>
            <person name="Guillou S."/>
            <person name="Cros-Aarteil S."/>
            <person name="Calhoun S."/>
            <person name="Haridas S."/>
            <person name="Kuo A."/>
            <person name="Mondo S."/>
            <person name="Pangilinan J."/>
            <person name="Riley R."/>
            <person name="Labutti K."/>
            <person name="Andreopoulos B."/>
            <person name="Lipzen A."/>
            <person name="Chen C."/>
            <person name="Yanf M."/>
            <person name="Daum C."/>
            <person name="Ng V."/>
            <person name="Clum A."/>
            <person name="Steindorff A."/>
            <person name="Ohm R."/>
            <person name="Martin F."/>
            <person name="Silar P."/>
            <person name="Natvig D."/>
            <person name="Lalanne C."/>
            <person name="Gautier V."/>
            <person name="Ament-Velasquez S.L."/>
            <person name="Kruys A."/>
            <person name="Hutchinson M.I."/>
            <person name="Powell A.J."/>
            <person name="Barry K."/>
            <person name="Miller A.N."/>
            <person name="Grigoriev I.V."/>
            <person name="Debuchy R."/>
            <person name="Gladieux P."/>
            <person name="Thoren M.H."/>
            <person name="Johannesson H."/>
        </authorList>
    </citation>
    <scope>NUCLEOTIDE SEQUENCE</scope>
    <source>
        <strain evidence="9">SMH2532-1</strain>
    </source>
</reference>
<evidence type="ECO:0000259" key="7">
    <source>
        <dbReference type="Pfam" id="PF03876"/>
    </source>
</evidence>
<gene>
    <name evidence="9" type="ORF">B0T16DRAFT_384421</name>
</gene>
<evidence type="ECO:0000256" key="2">
    <source>
        <dbReference type="ARBA" id="ARBA00009307"/>
    </source>
</evidence>
<comment type="similarity">
    <text evidence="2">Belongs to the eukaryotic RPB7/RPC8 RNA polymerase subunit family.</text>
</comment>
<keyword evidence="4 6" id="KW-0804">Transcription</keyword>
<dbReference type="CDD" id="cd04330">
    <property type="entry name" value="RNAP_III_Rpc25_N"/>
    <property type="match status" value="1"/>
</dbReference>
<accession>A0AA39YN17</accession>
<dbReference type="GO" id="GO:0005666">
    <property type="term" value="C:RNA polymerase III complex"/>
    <property type="evidence" value="ECO:0007669"/>
    <property type="project" value="TreeGrafter"/>
</dbReference>
<keyword evidence="10" id="KW-1185">Reference proteome</keyword>
<proteinExistence type="inferred from homology"/>
<dbReference type="Gene3D" id="2.40.50.140">
    <property type="entry name" value="Nucleic acid-binding proteins"/>
    <property type="match status" value="1"/>
</dbReference>
<evidence type="ECO:0000256" key="6">
    <source>
        <dbReference type="RuleBase" id="RU369086"/>
    </source>
</evidence>
<dbReference type="Pfam" id="PF08292">
    <property type="entry name" value="RNA_pol_Rbc25"/>
    <property type="match status" value="1"/>
</dbReference>
<dbReference type="InterPro" id="IPR012340">
    <property type="entry name" value="NA-bd_OB-fold"/>
</dbReference>
<comment type="function">
    <text evidence="6">DNA-dependent RNA polymerase which catalyzes the transcription of DNA into RNA using the four ribonucleoside triphosphates as substrates.</text>
</comment>
<evidence type="ECO:0000256" key="4">
    <source>
        <dbReference type="ARBA" id="ARBA00023163"/>
    </source>
</evidence>
<dbReference type="InterPro" id="IPR005576">
    <property type="entry name" value="Rpb7-like_N"/>
</dbReference>
<feature type="domain" description="RNA polymerase III subunit Rpc25" evidence="8">
    <location>
        <begin position="90"/>
        <end position="200"/>
    </location>
</feature>
<dbReference type="Gene3D" id="3.30.1490.120">
    <property type="entry name" value="RNA polymerase Rpb7-like, N-terminal domain"/>
    <property type="match status" value="1"/>
</dbReference>
<organism evidence="9 10">
    <name type="scientific">Cercophora newfieldiana</name>
    <dbReference type="NCBI Taxonomy" id="92897"/>
    <lineage>
        <taxon>Eukaryota</taxon>
        <taxon>Fungi</taxon>
        <taxon>Dikarya</taxon>
        <taxon>Ascomycota</taxon>
        <taxon>Pezizomycotina</taxon>
        <taxon>Sordariomycetes</taxon>
        <taxon>Sordariomycetidae</taxon>
        <taxon>Sordariales</taxon>
        <taxon>Lasiosphaeriaceae</taxon>
        <taxon>Cercophora</taxon>
    </lineage>
</organism>
<dbReference type="GO" id="GO:0006384">
    <property type="term" value="P:transcription initiation at RNA polymerase III promoter"/>
    <property type="evidence" value="ECO:0007669"/>
    <property type="project" value="TreeGrafter"/>
</dbReference>
<protein>
    <recommendedName>
        <fullName evidence="6">DNA-directed RNA polymerase subunit</fullName>
    </recommendedName>
</protein>
<dbReference type="Proteomes" id="UP001174936">
    <property type="component" value="Unassembled WGS sequence"/>
</dbReference>
<dbReference type="FunFam" id="2.40.50.140:FF:000221">
    <property type="entry name" value="DNA-directed RNA polymerase III subunit"/>
    <property type="match status" value="1"/>
</dbReference>
<evidence type="ECO:0000256" key="3">
    <source>
        <dbReference type="ARBA" id="ARBA00022478"/>
    </source>
</evidence>
<sequence>MFILTKIADLVQIAPEDFGKQSHAAIEDNLNAKYANKVVQKIGLFICLWDIVWTSEGLIGQGDGYANVNGKLTVALVECRMVVFRPFKGEVIVARIASQTRDGINLATDFFHDIFIPWTELPEGSEFDSQEGLWVWKVDEQEMFYDNNEMVRFQVLSEEWHDQTPSGPLDMADQPASELLPPYKITGSMKAPGLGCALWWEE</sequence>
<dbReference type="InterPro" id="IPR045113">
    <property type="entry name" value="Rpb7-like"/>
</dbReference>
<evidence type="ECO:0000256" key="1">
    <source>
        <dbReference type="ARBA" id="ARBA00004123"/>
    </source>
</evidence>
<keyword evidence="3 6" id="KW-0240">DNA-directed RNA polymerase</keyword>
<evidence type="ECO:0000256" key="5">
    <source>
        <dbReference type="ARBA" id="ARBA00023242"/>
    </source>
</evidence>